<proteinExistence type="predicted"/>
<dbReference type="InterPro" id="IPR036397">
    <property type="entry name" value="RNaseH_sf"/>
</dbReference>
<evidence type="ECO:0008006" key="3">
    <source>
        <dbReference type="Google" id="ProtNLM"/>
    </source>
</evidence>
<reference evidence="1 2" key="1">
    <citation type="submission" date="2018-01" db="EMBL/GenBank/DDBJ databases">
        <title>Draft genome of the strawberry crown rot pathogen Phytophthora cactorum.</title>
        <authorList>
            <person name="Armitage A.D."/>
            <person name="Lysoe E."/>
            <person name="Nellist C.F."/>
            <person name="Harrison R.J."/>
            <person name="Brurberg M.B."/>
        </authorList>
    </citation>
    <scope>NUCLEOTIDE SEQUENCE [LARGE SCALE GENOMIC DNA]</scope>
    <source>
        <strain evidence="1 2">10300</strain>
    </source>
</reference>
<keyword evidence="2" id="KW-1185">Reference proteome</keyword>
<dbReference type="Gene3D" id="3.30.420.10">
    <property type="entry name" value="Ribonuclease H-like superfamily/Ribonuclease H"/>
    <property type="match status" value="1"/>
</dbReference>
<evidence type="ECO:0000313" key="1">
    <source>
        <dbReference type="EMBL" id="RAW40741.1"/>
    </source>
</evidence>
<dbReference type="GO" id="GO:0003676">
    <property type="term" value="F:nucleic acid binding"/>
    <property type="evidence" value="ECO:0007669"/>
    <property type="project" value="InterPro"/>
</dbReference>
<protein>
    <recommendedName>
        <fullName evidence="3">Tc1-like transposase DDE domain-containing protein</fullName>
    </recommendedName>
</protein>
<dbReference type="VEuPathDB" id="FungiDB:PC110_g3039"/>
<accession>A0A329SWB8</accession>
<dbReference type="EMBL" id="MJFZ01000042">
    <property type="protein sequence ID" value="RAW40741.1"/>
    <property type="molecule type" value="Genomic_DNA"/>
</dbReference>
<dbReference type="OrthoDB" id="88722at2759"/>
<comment type="caution">
    <text evidence="1">The sequence shown here is derived from an EMBL/GenBank/DDBJ whole genome shotgun (WGS) entry which is preliminary data.</text>
</comment>
<name>A0A329SWB8_9STRA</name>
<dbReference type="PANTHER" id="PTHR33939:SF1">
    <property type="entry name" value="DUF4371 DOMAIN-CONTAINING PROTEIN"/>
    <property type="match status" value="1"/>
</dbReference>
<dbReference type="Proteomes" id="UP000251314">
    <property type="component" value="Unassembled WGS sequence"/>
</dbReference>
<dbReference type="AlphaFoldDB" id="A0A329SWB8"/>
<gene>
    <name evidence="1" type="ORF">PC110_g3039</name>
</gene>
<sequence length="153" mass="18092">MFEKWFTNLCATLKKDYGPCNIHMDGASYHKRLTNPTPNKSLLKAEIQNWLTERKIFWDKKDIIAQLLLPVKPHRPAAIYATHVIAAKFDHLVNFTPPYHPELQPAEMVWGLMKIHIAATDKELDTKVEEEFSKVTEEHWIKYYRHMQKFESE</sequence>
<dbReference type="PANTHER" id="PTHR33939">
    <property type="entry name" value="PROTEIN CBG22215"/>
    <property type="match status" value="1"/>
</dbReference>
<evidence type="ECO:0000313" key="2">
    <source>
        <dbReference type="Proteomes" id="UP000251314"/>
    </source>
</evidence>
<organism evidence="1 2">
    <name type="scientific">Phytophthora cactorum</name>
    <dbReference type="NCBI Taxonomy" id="29920"/>
    <lineage>
        <taxon>Eukaryota</taxon>
        <taxon>Sar</taxon>
        <taxon>Stramenopiles</taxon>
        <taxon>Oomycota</taxon>
        <taxon>Peronosporomycetes</taxon>
        <taxon>Peronosporales</taxon>
        <taxon>Peronosporaceae</taxon>
        <taxon>Phytophthora</taxon>
    </lineage>
</organism>